<dbReference type="AlphaFoldDB" id="A0AAW1P5A9"/>
<sequence>MDPHLAGPQRSLLSPAARVTGQYLLSQQAQGFSSLHSAARRRGIHMEAFIDRLPEVDQAAKHRLKDWVVHEKFGSKLANDADDCFKEALTRNLPASHGGFVSGKEYAPQMNNPARQAGKSTDALAVCRRMRDAGFQVAYMDLLPLAKRAQRHQANHADSIWQAVLLKFDIDRAPQESAWRTLQKFLRRDGKPVVLVFDNSDAMRDPTVPDLFADWLVGVRSLAQGSGQETRMTGQLLVGTPRLPAAVLGALDGDKWSKLITMGARAPTSFSPNETAALIEQIATVRCGELREPADEWARSIWSDTEGAKGLTGMCLKQLDDNYFRRRAVYRLADWGASLRSRLLGTAYQRLVGAIDNTDPGMQSVIEDLLGTAAMTRVAHASIADSLNLPPPSADASPRDIGEYVWEHALSQFDYIGLQQPKVLSTSGWQVMEYSYQHELSRGVHLVLRSAAALRALNLKLAVEPSSPRRPSL</sequence>
<reference evidence="1 2" key="1">
    <citation type="journal article" date="2024" name="Nat. Commun.">
        <title>Phylogenomics reveals the evolutionary origins of lichenization in chlorophyte algae.</title>
        <authorList>
            <person name="Puginier C."/>
            <person name="Libourel C."/>
            <person name="Otte J."/>
            <person name="Skaloud P."/>
            <person name="Haon M."/>
            <person name="Grisel S."/>
            <person name="Petersen M."/>
            <person name="Berrin J.G."/>
            <person name="Delaux P.M."/>
            <person name="Dal Grande F."/>
            <person name="Keller J."/>
        </authorList>
    </citation>
    <scope>NUCLEOTIDE SEQUENCE [LARGE SCALE GENOMIC DNA]</scope>
    <source>
        <strain evidence="1 2">SAG 2043</strain>
    </source>
</reference>
<evidence type="ECO:0000313" key="1">
    <source>
        <dbReference type="EMBL" id="KAK9803944.1"/>
    </source>
</evidence>
<organism evidence="1 2">
    <name type="scientific">[Myrmecia] bisecta</name>
    <dbReference type="NCBI Taxonomy" id="41462"/>
    <lineage>
        <taxon>Eukaryota</taxon>
        <taxon>Viridiplantae</taxon>
        <taxon>Chlorophyta</taxon>
        <taxon>core chlorophytes</taxon>
        <taxon>Trebouxiophyceae</taxon>
        <taxon>Trebouxiales</taxon>
        <taxon>Trebouxiaceae</taxon>
        <taxon>Myrmecia</taxon>
    </lineage>
</organism>
<name>A0AAW1P5A9_9CHLO</name>
<gene>
    <name evidence="1" type="ORF">WJX72_006861</name>
</gene>
<proteinExistence type="predicted"/>
<protein>
    <submittedName>
        <fullName evidence="1">Uncharacterized protein</fullName>
    </submittedName>
</protein>
<accession>A0AAW1P5A9</accession>
<evidence type="ECO:0000313" key="2">
    <source>
        <dbReference type="Proteomes" id="UP001489004"/>
    </source>
</evidence>
<comment type="caution">
    <text evidence="1">The sequence shown here is derived from an EMBL/GenBank/DDBJ whole genome shotgun (WGS) entry which is preliminary data.</text>
</comment>
<dbReference type="Proteomes" id="UP001489004">
    <property type="component" value="Unassembled WGS sequence"/>
</dbReference>
<keyword evidence="2" id="KW-1185">Reference proteome</keyword>
<dbReference type="EMBL" id="JALJOR010000019">
    <property type="protein sequence ID" value="KAK9803944.1"/>
    <property type="molecule type" value="Genomic_DNA"/>
</dbReference>